<evidence type="ECO:0000256" key="1">
    <source>
        <dbReference type="ARBA" id="ARBA00006484"/>
    </source>
</evidence>
<dbReference type="Proteomes" id="UP000297948">
    <property type="component" value="Unassembled WGS sequence"/>
</dbReference>
<keyword evidence="5" id="KW-1185">Reference proteome</keyword>
<dbReference type="EMBL" id="SRID01000515">
    <property type="protein sequence ID" value="TGA87060.1"/>
    <property type="molecule type" value="Genomic_DNA"/>
</dbReference>
<accession>A0A4Z0FWD0</accession>
<evidence type="ECO:0000259" key="3">
    <source>
        <dbReference type="SMART" id="SM00822"/>
    </source>
</evidence>
<reference evidence="4 5" key="1">
    <citation type="submission" date="2019-03" db="EMBL/GenBank/DDBJ databases">
        <authorList>
            <person name="Gonzalez-Pimentel J.L."/>
        </authorList>
    </citation>
    <scope>NUCLEOTIDE SEQUENCE [LARGE SCALE GENOMIC DNA]</scope>
    <source>
        <strain evidence="4 5">JCM 31289</strain>
    </source>
</reference>
<name>A0A4Z0FWD0_9ACTN</name>
<dbReference type="InterPro" id="IPR036291">
    <property type="entry name" value="NAD(P)-bd_dom_sf"/>
</dbReference>
<protein>
    <submittedName>
        <fullName evidence="4">SDR family oxidoreductase</fullName>
    </submittedName>
</protein>
<comment type="similarity">
    <text evidence="1">Belongs to the short-chain dehydrogenases/reductases (SDR) family.</text>
</comment>
<dbReference type="GO" id="GO:0016614">
    <property type="term" value="F:oxidoreductase activity, acting on CH-OH group of donors"/>
    <property type="evidence" value="ECO:0007669"/>
    <property type="project" value="UniProtKB-ARBA"/>
</dbReference>
<feature type="domain" description="Ketoreductase" evidence="3">
    <location>
        <begin position="5"/>
        <end position="183"/>
    </location>
</feature>
<dbReference type="Gene3D" id="3.40.50.720">
    <property type="entry name" value="NAD(P)-binding Rossmann-like Domain"/>
    <property type="match status" value="1"/>
</dbReference>
<dbReference type="SUPFAM" id="SSF51735">
    <property type="entry name" value="NAD(P)-binding Rossmann-fold domains"/>
    <property type="match status" value="1"/>
</dbReference>
<dbReference type="InterPro" id="IPR002347">
    <property type="entry name" value="SDR_fam"/>
</dbReference>
<dbReference type="PANTHER" id="PTHR48107:SF7">
    <property type="entry name" value="RE15974P"/>
    <property type="match status" value="1"/>
</dbReference>
<dbReference type="PRINTS" id="PR00080">
    <property type="entry name" value="SDRFAMILY"/>
</dbReference>
<sequence length="244" mass="25457">MTQHKVALVTGASRGIGRAIAERLGADGAAVVVNYRSRRTAAEQVVAAIEAGGGRAVAAQADVTDPRQLLALFDTAQDHYGGLDVLVSNAGVCHPSPFAQADDEAYDLHFDTNTRPTFVALREGARRLRDGGRIVVISTQNPAGHLPGLALYAASKAAGEAMARVLAQELGPRGITVNCVLPGLTAGTSAEEDMTDALVHQVLSRTPLGRLGEPEDIADIVGFLTSDQARWITGQRIAAGGGRF</sequence>
<proteinExistence type="inferred from homology"/>
<gene>
    <name evidence="4" type="ORF">E4099_30170</name>
</gene>
<dbReference type="InterPro" id="IPR057326">
    <property type="entry name" value="KR_dom"/>
</dbReference>
<dbReference type="PRINTS" id="PR00081">
    <property type="entry name" value="GDHRDH"/>
</dbReference>
<dbReference type="AlphaFoldDB" id="A0A4Z0FWD0"/>
<dbReference type="RefSeq" id="WP_135342287.1">
    <property type="nucleotide sequence ID" value="NZ_JBHLTX010000014.1"/>
</dbReference>
<comment type="caution">
    <text evidence="4">The sequence shown here is derived from an EMBL/GenBank/DDBJ whole genome shotgun (WGS) entry which is preliminary data.</text>
</comment>
<evidence type="ECO:0000313" key="4">
    <source>
        <dbReference type="EMBL" id="TGA87060.1"/>
    </source>
</evidence>
<organism evidence="4 5">
    <name type="scientific">Streptomyces palmae</name>
    <dbReference type="NCBI Taxonomy" id="1701085"/>
    <lineage>
        <taxon>Bacteria</taxon>
        <taxon>Bacillati</taxon>
        <taxon>Actinomycetota</taxon>
        <taxon>Actinomycetes</taxon>
        <taxon>Kitasatosporales</taxon>
        <taxon>Streptomycetaceae</taxon>
        <taxon>Streptomyces</taxon>
    </lineage>
</organism>
<dbReference type="Pfam" id="PF13561">
    <property type="entry name" value="adh_short_C2"/>
    <property type="match status" value="1"/>
</dbReference>
<evidence type="ECO:0000313" key="5">
    <source>
        <dbReference type="Proteomes" id="UP000297948"/>
    </source>
</evidence>
<evidence type="ECO:0000256" key="2">
    <source>
        <dbReference type="ARBA" id="ARBA00023002"/>
    </source>
</evidence>
<dbReference type="PANTHER" id="PTHR48107">
    <property type="entry name" value="NADPH-DEPENDENT ALDEHYDE REDUCTASE-LIKE PROTEIN, CHLOROPLASTIC-RELATED"/>
    <property type="match status" value="1"/>
</dbReference>
<dbReference type="FunFam" id="3.40.50.720:FF:000084">
    <property type="entry name" value="Short-chain dehydrogenase reductase"/>
    <property type="match status" value="1"/>
</dbReference>
<dbReference type="OrthoDB" id="9803333at2"/>
<keyword evidence="2" id="KW-0560">Oxidoreductase</keyword>
<dbReference type="SMART" id="SM00822">
    <property type="entry name" value="PKS_KR"/>
    <property type="match status" value="1"/>
</dbReference>